<keyword evidence="6" id="KW-0472">Membrane</keyword>
<dbReference type="SMART" id="SM00387">
    <property type="entry name" value="HATPase_c"/>
    <property type="match status" value="1"/>
</dbReference>
<dbReference type="PROSITE" id="PS50112">
    <property type="entry name" value="PAS"/>
    <property type="match status" value="1"/>
</dbReference>
<evidence type="ECO:0000256" key="6">
    <source>
        <dbReference type="SAM" id="Phobius"/>
    </source>
</evidence>
<keyword evidence="3" id="KW-0597">Phosphoprotein</keyword>
<dbReference type="SMART" id="SM00091">
    <property type="entry name" value="PAS"/>
    <property type="match status" value="1"/>
</dbReference>
<proteinExistence type="predicted"/>
<feature type="domain" description="PAS" evidence="8">
    <location>
        <begin position="188"/>
        <end position="258"/>
    </location>
</feature>
<dbReference type="AlphaFoldDB" id="A0A2U3QIJ1"/>
<evidence type="ECO:0000313" key="10">
    <source>
        <dbReference type="EMBL" id="SPQ01185.1"/>
    </source>
</evidence>
<dbReference type="Gene3D" id="3.30.450.20">
    <property type="entry name" value="PAS domain"/>
    <property type="match status" value="1"/>
</dbReference>
<dbReference type="Gene3D" id="3.30.565.10">
    <property type="entry name" value="Histidine kinase-like ATPase, C-terminal domain"/>
    <property type="match status" value="1"/>
</dbReference>
<dbReference type="PROSITE" id="PS50113">
    <property type="entry name" value="PAC"/>
    <property type="match status" value="1"/>
</dbReference>
<dbReference type="Pfam" id="PF02518">
    <property type="entry name" value="HATPase_c"/>
    <property type="match status" value="1"/>
</dbReference>
<dbReference type="InterPro" id="IPR003594">
    <property type="entry name" value="HATPase_dom"/>
</dbReference>
<evidence type="ECO:0000259" key="7">
    <source>
        <dbReference type="PROSITE" id="PS50109"/>
    </source>
</evidence>
<evidence type="ECO:0000256" key="2">
    <source>
        <dbReference type="ARBA" id="ARBA00012438"/>
    </source>
</evidence>
<accession>A0A2U3QIJ1</accession>
<dbReference type="InterPro" id="IPR000700">
    <property type="entry name" value="PAS-assoc_C"/>
</dbReference>
<dbReference type="InterPro" id="IPR000014">
    <property type="entry name" value="PAS"/>
</dbReference>
<sequence length="561" mass="62820">MEKGSIDTLQQRGYSSSKRQAGRILTSVTGLFIAVIVTVFPLGYFLISYQYIAGSLVTEAEINAAIILHAVNVTPELYEIGRETLSASISQRLKQGRGEIRRLVNEKNVVVAESADKIEPPFIMRDATLMESGVAKGRVEIYRSLRPLLIRTGGLAVFSLLMGGGIFFILFVPPLREIRQTEDIVQKSEERYRTLAEAAQDMIFIIDRDDNIQYLNSFAAQQLGRPIADMIGRPRRDLFPPDMAAPRKYDLTKVIEQGEPLQAESSAILSGRKVWLSTSLAPIRDADGQVTAVLGISRDITERKKARDALAASEQHFRERVNEEVEKGREKDHLLIQQSKLAAMGEMIGSIAHQWRQPLNTVGLIIQDIRTAHQLGELDEKYLREGVAKAMSIIRHMSATIDDFRYFYQPEKEPHKFNIAEAVVKAISLIDASFKNNNIEIELDLRDDVTAVGFANEYSQVLLNFLSNARDIFIERKTPHPRVVLRLFKEDDKSVLTVSDNGGGISNDIMDKIFEPYFSAKQKGQGTGIGLYMSKMIIEKSMLGKLTAANNGDGAEFRIEL</sequence>
<keyword evidence="11" id="KW-1185">Reference proteome</keyword>
<dbReference type="GO" id="GO:0000155">
    <property type="term" value="F:phosphorelay sensor kinase activity"/>
    <property type="evidence" value="ECO:0007669"/>
    <property type="project" value="InterPro"/>
</dbReference>
<dbReference type="Pfam" id="PF08448">
    <property type="entry name" value="PAS_4"/>
    <property type="match status" value="1"/>
</dbReference>
<keyword evidence="6" id="KW-0812">Transmembrane</keyword>
<dbReference type="OrthoDB" id="9805967at2"/>
<comment type="catalytic activity">
    <reaction evidence="1">
        <text>ATP + protein L-histidine = ADP + protein N-phospho-L-histidine.</text>
        <dbReference type="EC" id="2.7.13.3"/>
    </reaction>
</comment>
<evidence type="ECO:0000313" key="11">
    <source>
        <dbReference type="Proteomes" id="UP000245125"/>
    </source>
</evidence>
<evidence type="ECO:0000256" key="3">
    <source>
        <dbReference type="ARBA" id="ARBA00022553"/>
    </source>
</evidence>
<dbReference type="PANTHER" id="PTHR43304:SF1">
    <property type="entry name" value="PAC DOMAIN-CONTAINING PROTEIN"/>
    <property type="match status" value="1"/>
</dbReference>
<reference evidence="11" key="1">
    <citation type="submission" date="2018-03" db="EMBL/GenBank/DDBJ databases">
        <authorList>
            <person name="Zecchin S."/>
        </authorList>
    </citation>
    <scope>NUCLEOTIDE SEQUENCE [LARGE SCALE GENOMIC DNA]</scope>
</reference>
<dbReference type="PROSITE" id="PS50109">
    <property type="entry name" value="HIS_KIN"/>
    <property type="match status" value="1"/>
</dbReference>
<dbReference type="EC" id="2.7.13.3" evidence="2"/>
<dbReference type="NCBIfam" id="TIGR00229">
    <property type="entry name" value="sensory_box"/>
    <property type="match status" value="1"/>
</dbReference>
<protein>
    <recommendedName>
        <fullName evidence="2">histidine kinase</fullName>
        <ecNumber evidence="2">2.7.13.3</ecNumber>
    </recommendedName>
</protein>
<dbReference type="InterPro" id="IPR003661">
    <property type="entry name" value="HisK_dim/P_dom"/>
</dbReference>
<dbReference type="InterPro" id="IPR013656">
    <property type="entry name" value="PAS_4"/>
</dbReference>
<keyword evidence="5 10" id="KW-0418">Kinase</keyword>
<dbReference type="InterPro" id="IPR004358">
    <property type="entry name" value="Sig_transdc_His_kin-like_C"/>
</dbReference>
<evidence type="ECO:0000259" key="9">
    <source>
        <dbReference type="PROSITE" id="PS50113"/>
    </source>
</evidence>
<evidence type="ECO:0000259" key="8">
    <source>
        <dbReference type="PROSITE" id="PS50112"/>
    </source>
</evidence>
<dbReference type="InterPro" id="IPR052162">
    <property type="entry name" value="Sensor_kinase/Photoreceptor"/>
</dbReference>
<dbReference type="EMBL" id="OUUY01000093">
    <property type="protein sequence ID" value="SPQ01185.1"/>
    <property type="molecule type" value="Genomic_DNA"/>
</dbReference>
<feature type="domain" description="Histidine kinase" evidence="7">
    <location>
        <begin position="350"/>
        <end position="561"/>
    </location>
</feature>
<dbReference type="Gene3D" id="1.10.287.130">
    <property type="match status" value="1"/>
</dbReference>
<dbReference type="InterPro" id="IPR036890">
    <property type="entry name" value="HATPase_C_sf"/>
</dbReference>
<keyword evidence="6" id="KW-1133">Transmembrane helix</keyword>
<evidence type="ECO:0000256" key="1">
    <source>
        <dbReference type="ARBA" id="ARBA00000085"/>
    </source>
</evidence>
<dbReference type="PRINTS" id="PR00344">
    <property type="entry name" value="BCTRLSENSOR"/>
</dbReference>
<dbReference type="SUPFAM" id="SSF55785">
    <property type="entry name" value="PYP-like sensor domain (PAS domain)"/>
    <property type="match status" value="1"/>
</dbReference>
<dbReference type="CDD" id="cd00082">
    <property type="entry name" value="HisKA"/>
    <property type="match status" value="1"/>
</dbReference>
<organism evidence="10 11">
    <name type="scientific">Candidatus Sulfobium mesophilum</name>
    <dbReference type="NCBI Taxonomy" id="2016548"/>
    <lineage>
        <taxon>Bacteria</taxon>
        <taxon>Pseudomonadati</taxon>
        <taxon>Nitrospirota</taxon>
        <taxon>Nitrospiria</taxon>
        <taxon>Nitrospirales</taxon>
        <taxon>Nitrospiraceae</taxon>
        <taxon>Candidatus Sulfobium</taxon>
    </lineage>
</organism>
<dbReference type="SUPFAM" id="SSF55874">
    <property type="entry name" value="ATPase domain of HSP90 chaperone/DNA topoisomerase II/histidine kinase"/>
    <property type="match status" value="1"/>
</dbReference>
<dbReference type="InterPro" id="IPR035965">
    <property type="entry name" value="PAS-like_dom_sf"/>
</dbReference>
<name>A0A2U3QIJ1_9BACT</name>
<dbReference type="SUPFAM" id="SSF47384">
    <property type="entry name" value="Homodimeric domain of signal transducing histidine kinase"/>
    <property type="match status" value="1"/>
</dbReference>
<dbReference type="InterPro" id="IPR036097">
    <property type="entry name" value="HisK_dim/P_sf"/>
</dbReference>
<feature type="transmembrane region" description="Helical" evidence="6">
    <location>
        <begin position="24"/>
        <end position="47"/>
    </location>
</feature>
<dbReference type="CDD" id="cd00130">
    <property type="entry name" value="PAS"/>
    <property type="match status" value="1"/>
</dbReference>
<feature type="domain" description="PAC" evidence="9">
    <location>
        <begin position="259"/>
        <end position="312"/>
    </location>
</feature>
<evidence type="ECO:0000256" key="4">
    <source>
        <dbReference type="ARBA" id="ARBA00022679"/>
    </source>
</evidence>
<gene>
    <name evidence="10" type="ORF">NBG4_460008</name>
</gene>
<evidence type="ECO:0000256" key="5">
    <source>
        <dbReference type="ARBA" id="ARBA00022777"/>
    </source>
</evidence>
<dbReference type="PANTHER" id="PTHR43304">
    <property type="entry name" value="PHYTOCHROME-LIKE PROTEIN CPH1"/>
    <property type="match status" value="1"/>
</dbReference>
<dbReference type="InterPro" id="IPR005467">
    <property type="entry name" value="His_kinase_dom"/>
</dbReference>
<dbReference type="Proteomes" id="UP000245125">
    <property type="component" value="Unassembled WGS sequence"/>
</dbReference>
<feature type="transmembrane region" description="Helical" evidence="6">
    <location>
        <begin position="148"/>
        <end position="172"/>
    </location>
</feature>
<keyword evidence="4 10" id="KW-0808">Transferase</keyword>